<gene>
    <name evidence="3" type="ORF">PAECIP111891_00906</name>
</gene>
<name>A0ABM9BYZ8_9BACL</name>
<reference evidence="3" key="1">
    <citation type="submission" date="2022-01" db="EMBL/GenBank/DDBJ databases">
        <authorList>
            <person name="Criscuolo A."/>
        </authorList>
    </citation>
    <scope>NUCLEOTIDE SEQUENCE</scope>
    <source>
        <strain evidence="3">CIP111891</strain>
    </source>
</reference>
<sequence>MKFLIPLQSERGNVLTYVLLILLVLMIVTPVILASSSTNQLANSQTDYEKKATDLAVSGMESFITYLKSYDTYANGMDRRTYFNMYGGGSGTQGLGWVARNITTPEGIVTTYEQYVEVAATNTRINGPVTSDNVYNVFFKATVNNAHSKLIKFQISAFNAIVVTTPTPSPTPNTSTHIEPGQTVPIPAGVGVLYGNSSNVNAGKNTTLSPAITSYMSSIKSSVSSAIDDYLNVTKTPGLITCTSCSISQVKSSINASSANPIVIYVPGTLNVSSTETLGSSTQPVILIADNYSFNNANLEVYGSLIANQTASNPSTTGKITGNNQLDITIKSGNGGTYGNLWSESSFITGTQTTLKIDNNIYAGSMTLSNGGNVTTKQMTIDDTFKIETQTTLNISNGNLASGNIYVKNNAEFNVSSGDIFVSGDFTSGTQINLTTGGIIAVAGKIDFANNKTITTGTSNPPVTSLQLSGTSSATPTPTPTSSSAVTATPPPDWNPIRK</sequence>
<evidence type="ECO:0000313" key="4">
    <source>
        <dbReference type="Proteomes" id="UP000838821"/>
    </source>
</evidence>
<evidence type="ECO:0000256" key="2">
    <source>
        <dbReference type="SAM" id="Phobius"/>
    </source>
</evidence>
<dbReference type="RefSeq" id="WP_236284970.1">
    <property type="nucleotide sequence ID" value="NZ_CAKMMW010000002.1"/>
</dbReference>
<proteinExistence type="predicted"/>
<feature type="compositionally biased region" description="Low complexity" evidence="1">
    <location>
        <begin position="469"/>
        <end position="488"/>
    </location>
</feature>
<feature type="compositionally biased region" description="Polar residues" evidence="1">
    <location>
        <begin position="454"/>
        <end position="468"/>
    </location>
</feature>
<dbReference type="EMBL" id="CAKMMW010000002">
    <property type="protein sequence ID" value="CAH1196598.1"/>
    <property type="molecule type" value="Genomic_DNA"/>
</dbReference>
<feature type="region of interest" description="Disordered" evidence="1">
    <location>
        <begin position="454"/>
        <end position="499"/>
    </location>
</feature>
<accession>A0ABM9BYZ8</accession>
<keyword evidence="2" id="KW-1133">Transmembrane helix</keyword>
<evidence type="ECO:0000313" key="3">
    <source>
        <dbReference type="EMBL" id="CAH1196598.1"/>
    </source>
</evidence>
<feature type="transmembrane region" description="Helical" evidence="2">
    <location>
        <begin position="12"/>
        <end position="33"/>
    </location>
</feature>
<keyword evidence="2" id="KW-0472">Membrane</keyword>
<comment type="caution">
    <text evidence="3">The sequence shown here is derived from an EMBL/GenBank/DDBJ whole genome shotgun (WGS) entry which is preliminary data.</text>
</comment>
<evidence type="ECO:0000256" key="1">
    <source>
        <dbReference type="SAM" id="MobiDB-lite"/>
    </source>
</evidence>
<protein>
    <recommendedName>
        <fullName evidence="5">Type 4 fimbrial biogenesis protein PilX N-terminal domain-containing protein</fullName>
    </recommendedName>
</protein>
<keyword evidence="4" id="KW-1185">Reference proteome</keyword>
<keyword evidence="2" id="KW-0812">Transmembrane</keyword>
<evidence type="ECO:0008006" key="5">
    <source>
        <dbReference type="Google" id="ProtNLM"/>
    </source>
</evidence>
<organism evidence="3 4">
    <name type="scientific">Paenibacillus allorhizoplanae</name>
    <dbReference type="NCBI Taxonomy" id="2905648"/>
    <lineage>
        <taxon>Bacteria</taxon>
        <taxon>Bacillati</taxon>
        <taxon>Bacillota</taxon>
        <taxon>Bacilli</taxon>
        <taxon>Bacillales</taxon>
        <taxon>Paenibacillaceae</taxon>
        <taxon>Paenibacillus</taxon>
    </lineage>
</organism>
<dbReference type="Proteomes" id="UP000838821">
    <property type="component" value="Unassembled WGS sequence"/>
</dbReference>
<feature type="compositionally biased region" description="Pro residues" evidence="1">
    <location>
        <begin position="489"/>
        <end position="499"/>
    </location>
</feature>